<dbReference type="Pfam" id="PF01535">
    <property type="entry name" value="PPR"/>
    <property type="match status" value="5"/>
</dbReference>
<evidence type="ECO:0000256" key="1">
    <source>
        <dbReference type="ARBA" id="ARBA00022737"/>
    </source>
</evidence>
<feature type="repeat" description="PPR" evidence="2">
    <location>
        <begin position="289"/>
        <end position="318"/>
    </location>
</feature>
<dbReference type="InterPro" id="IPR011990">
    <property type="entry name" value="TPR-like_helical_dom_sf"/>
</dbReference>
<dbReference type="PANTHER" id="PTHR47926:SF477">
    <property type="entry name" value="PENTATRICOPEPTIDE REPEAT-CONTAINING PROTEIN"/>
    <property type="match status" value="1"/>
</dbReference>
<evidence type="ECO:0000256" key="2">
    <source>
        <dbReference type="PROSITE-ProRule" id="PRU00708"/>
    </source>
</evidence>
<sequence>MLAFSLGVSKATVFWPFHLEFGRGVHADTFKFGLRMNPYVGSSLIGLYSEYGDMRDACKVFEEIADRDVVVYPSMITGYVQGGVYKAFDAARNMQEEGLDLSRVTLVSLLLAAAQLQALKEGRMIHGYAVRRGIGCGDEVFETSLMDMYIKCRDPRTATCLFGMMNKRTVGSWNALIVGHLQMGQPLEVLELIGLMMRESIRPDLITLANGILCCADLKTLQEGKIQARVLFDEMEKRDVTFYNVMMAGYLQNEFVCEAIEAFIEMVGADIKPNVAYARHVFSRIRYRDLLSWTSMMKGYVYHGNAGEEIFLFRMMKR</sequence>
<proteinExistence type="predicted"/>
<feature type="repeat" description="PPR" evidence="2">
    <location>
        <begin position="239"/>
        <end position="273"/>
    </location>
</feature>
<dbReference type="PANTHER" id="PTHR47926">
    <property type="entry name" value="PENTATRICOPEPTIDE REPEAT-CONTAINING PROTEIN"/>
    <property type="match status" value="1"/>
</dbReference>
<reference evidence="3 4" key="1">
    <citation type="submission" date="2021-02" db="EMBL/GenBank/DDBJ databases">
        <title>Plant Genome Project.</title>
        <authorList>
            <person name="Zhang R.-G."/>
        </authorList>
    </citation>
    <scope>NUCLEOTIDE SEQUENCE [LARGE SCALE GENOMIC DNA]</scope>
    <source>
        <tissue evidence="3">Leaves</tissue>
    </source>
</reference>
<evidence type="ECO:0000313" key="4">
    <source>
        <dbReference type="Proteomes" id="UP000827721"/>
    </source>
</evidence>
<organism evidence="3 4">
    <name type="scientific">Xanthoceras sorbifolium</name>
    <dbReference type="NCBI Taxonomy" id="99658"/>
    <lineage>
        <taxon>Eukaryota</taxon>
        <taxon>Viridiplantae</taxon>
        <taxon>Streptophyta</taxon>
        <taxon>Embryophyta</taxon>
        <taxon>Tracheophyta</taxon>
        <taxon>Spermatophyta</taxon>
        <taxon>Magnoliopsida</taxon>
        <taxon>eudicotyledons</taxon>
        <taxon>Gunneridae</taxon>
        <taxon>Pentapetalae</taxon>
        <taxon>rosids</taxon>
        <taxon>malvids</taxon>
        <taxon>Sapindales</taxon>
        <taxon>Sapindaceae</taxon>
        <taxon>Xanthoceroideae</taxon>
        <taxon>Xanthoceras</taxon>
    </lineage>
</organism>
<dbReference type="InterPro" id="IPR046960">
    <property type="entry name" value="PPR_At4g14850-like_plant"/>
</dbReference>
<keyword evidence="1" id="KW-0677">Repeat</keyword>
<keyword evidence="4" id="KW-1185">Reference proteome</keyword>
<protein>
    <recommendedName>
        <fullName evidence="5">Pentatricopeptide repeat-containing protein</fullName>
    </recommendedName>
</protein>
<accession>A0ABQ8HDE0</accession>
<dbReference type="NCBIfam" id="TIGR00756">
    <property type="entry name" value="PPR"/>
    <property type="match status" value="1"/>
</dbReference>
<feature type="repeat" description="PPR" evidence="2">
    <location>
        <begin position="169"/>
        <end position="203"/>
    </location>
</feature>
<evidence type="ECO:0008006" key="5">
    <source>
        <dbReference type="Google" id="ProtNLM"/>
    </source>
</evidence>
<dbReference type="InterPro" id="IPR002885">
    <property type="entry name" value="PPR_rpt"/>
</dbReference>
<gene>
    <name evidence="3" type="ORF">JRO89_XS12G0229100</name>
</gene>
<evidence type="ECO:0000313" key="3">
    <source>
        <dbReference type="EMBL" id="KAH7554509.1"/>
    </source>
</evidence>
<dbReference type="PROSITE" id="PS51375">
    <property type="entry name" value="PPR"/>
    <property type="match status" value="3"/>
</dbReference>
<dbReference type="EMBL" id="JAFEMO010000012">
    <property type="protein sequence ID" value="KAH7554509.1"/>
    <property type="molecule type" value="Genomic_DNA"/>
</dbReference>
<dbReference type="Proteomes" id="UP000827721">
    <property type="component" value="Unassembled WGS sequence"/>
</dbReference>
<comment type="caution">
    <text evidence="3">The sequence shown here is derived from an EMBL/GenBank/DDBJ whole genome shotgun (WGS) entry which is preliminary data.</text>
</comment>
<dbReference type="Gene3D" id="1.25.40.10">
    <property type="entry name" value="Tetratricopeptide repeat domain"/>
    <property type="match status" value="3"/>
</dbReference>
<name>A0ABQ8HDE0_9ROSI</name>